<dbReference type="AlphaFoldDB" id="A0A8X7S368"/>
<accession>A0A8X7S368</accession>
<sequence>MNWPSESSPKLLKRREIKNIFHITERPELSVSSINGIHSVVERSKRLHNFICLISNAVNRDSLEAPPWNLRTRGAASNEPGDEPTRITGLNRGSNE</sequence>
<dbReference type="Proteomes" id="UP000886595">
    <property type="component" value="Unassembled WGS sequence"/>
</dbReference>
<name>A0A8X7S368_BRACI</name>
<keyword evidence="3" id="KW-1185">Reference proteome</keyword>
<evidence type="ECO:0000313" key="2">
    <source>
        <dbReference type="EMBL" id="KAG2298721.1"/>
    </source>
</evidence>
<evidence type="ECO:0000256" key="1">
    <source>
        <dbReference type="SAM" id="MobiDB-lite"/>
    </source>
</evidence>
<dbReference type="OrthoDB" id="769821at2759"/>
<organism evidence="2 3">
    <name type="scientific">Brassica carinata</name>
    <name type="common">Ethiopian mustard</name>
    <name type="synonym">Abyssinian cabbage</name>
    <dbReference type="NCBI Taxonomy" id="52824"/>
    <lineage>
        <taxon>Eukaryota</taxon>
        <taxon>Viridiplantae</taxon>
        <taxon>Streptophyta</taxon>
        <taxon>Embryophyta</taxon>
        <taxon>Tracheophyta</taxon>
        <taxon>Spermatophyta</taxon>
        <taxon>Magnoliopsida</taxon>
        <taxon>eudicotyledons</taxon>
        <taxon>Gunneridae</taxon>
        <taxon>Pentapetalae</taxon>
        <taxon>rosids</taxon>
        <taxon>malvids</taxon>
        <taxon>Brassicales</taxon>
        <taxon>Brassicaceae</taxon>
        <taxon>Brassiceae</taxon>
        <taxon>Brassica</taxon>
    </lineage>
</organism>
<gene>
    <name evidence="2" type="ORF">Bca52824_035193</name>
</gene>
<evidence type="ECO:0000313" key="3">
    <source>
        <dbReference type="Proteomes" id="UP000886595"/>
    </source>
</evidence>
<proteinExistence type="predicted"/>
<reference evidence="2 3" key="1">
    <citation type="submission" date="2020-02" db="EMBL/GenBank/DDBJ databases">
        <authorList>
            <person name="Ma Q."/>
            <person name="Huang Y."/>
            <person name="Song X."/>
            <person name="Pei D."/>
        </authorList>
    </citation>
    <scope>NUCLEOTIDE SEQUENCE [LARGE SCALE GENOMIC DNA]</scope>
    <source>
        <strain evidence="2">Sxm20200214</strain>
        <tissue evidence="2">Leaf</tissue>
    </source>
</reference>
<feature type="region of interest" description="Disordered" evidence="1">
    <location>
        <begin position="70"/>
        <end position="96"/>
    </location>
</feature>
<dbReference type="EMBL" id="JAAMPC010000008">
    <property type="protein sequence ID" value="KAG2298721.1"/>
    <property type="molecule type" value="Genomic_DNA"/>
</dbReference>
<comment type="caution">
    <text evidence="2">The sequence shown here is derived from an EMBL/GenBank/DDBJ whole genome shotgun (WGS) entry which is preliminary data.</text>
</comment>
<protein>
    <submittedName>
        <fullName evidence="2">Uncharacterized protein</fullName>
    </submittedName>
</protein>